<dbReference type="EMBL" id="JBJJXI010000067">
    <property type="protein sequence ID" value="KAL3397120.1"/>
    <property type="molecule type" value="Genomic_DNA"/>
</dbReference>
<dbReference type="Gene3D" id="2.40.10.10">
    <property type="entry name" value="Trypsin-like serine proteases"/>
    <property type="match status" value="2"/>
</dbReference>
<dbReference type="SMART" id="SM00020">
    <property type="entry name" value="Tryp_SPc"/>
    <property type="match status" value="1"/>
</dbReference>
<proteinExistence type="predicted"/>
<dbReference type="InterPro" id="IPR001314">
    <property type="entry name" value="Peptidase_S1A"/>
</dbReference>
<dbReference type="Pfam" id="PF00089">
    <property type="entry name" value="Trypsin"/>
    <property type="match status" value="1"/>
</dbReference>
<dbReference type="InterPro" id="IPR051333">
    <property type="entry name" value="CLIP_Serine_Protease"/>
</dbReference>
<dbReference type="InterPro" id="IPR001254">
    <property type="entry name" value="Trypsin_dom"/>
</dbReference>
<dbReference type="PANTHER" id="PTHR24260">
    <property type="match status" value="1"/>
</dbReference>
<evidence type="ECO:0000313" key="4">
    <source>
        <dbReference type="Proteomes" id="UP001627154"/>
    </source>
</evidence>
<protein>
    <recommendedName>
        <fullName evidence="2">Peptidase S1 domain-containing protein</fullName>
    </recommendedName>
</protein>
<evidence type="ECO:0000256" key="1">
    <source>
        <dbReference type="SAM" id="SignalP"/>
    </source>
</evidence>
<reference evidence="3 4" key="1">
    <citation type="journal article" date="2024" name="bioRxiv">
        <title>A reference genome for Trichogramma kaykai: A tiny desert-dwelling parasitoid wasp with competing sex-ratio distorters.</title>
        <authorList>
            <person name="Culotta J."/>
            <person name="Lindsey A.R."/>
        </authorList>
    </citation>
    <scope>NUCLEOTIDE SEQUENCE [LARGE SCALE GENOMIC DNA]</scope>
    <source>
        <strain evidence="3 4">KSX58</strain>
    </source>
</reference>
<name>A0ABD2WW07_9HYME</name>
<organism evidence="3 4">
    <name type="scientific">Trichogramma kaykai</name>
    <dbReference type="NCBI Taxonomy" id="54128"/>
    <lineage>
        <taxon>Eukaryota</taxon>
        <taxon>Metazoa</taxon>
        <taxon>Ecdysozoa</taxon>
        <taxon>Arthropoda</taxon>
        <taxon>Hexapoda</taxon>
        <taxon>Insecta</taxon>
        <taxon>Pterygota</taxon>
        <taxon>Neoptera</taxon>
        <taxon>Endopterygota</taxon>
        <taxon>Hymenoptera</taxon>
        <taxon>Apocrita</taxon>
        <taxon>Proctotrupomorpha</taxon>
        <taxon>Chalcidoidea</taxon>
        <taxon>Trichogrammatidae</taxon>
        <taxon>Trichogramma</taxon>
    </lineage>
</organism>
<dbReference type="AlphaFoldDB" id="A0ABD2WW07"/>
<dbReference type="PROSITE" id="PS50240">
    <property type="entry name" value="TRYPSIN_DOM"/>
    <property type="match status" value="1"/>
</dbReference>
<dbReference type="Proteomes" id="UP001627154">
    <property type="component" value="Unassembled WGS sequence"/>
</dbReference>
<gene>
    <name evidence="3" type="ORF">TKK_009147</name>
</gene>
<sequence length="290" mass="33100">MLKRSLASLFFGLLLSIAYQVSVQLLEDDCRRHECGGAILDEWHVITSPMCFDVVSLVNNDIFKQNVNNVIVAGTRDLRNKTSGLYREVEYTYEPAKSVHGTLFRRKRCSEIAILKLKNPLPLDTDPRISAIDLPTVDQYLYESQQEPLTIVSSGFGFYQKYPDGRMVRGWDSPTLQWDYQEYQDQYPEPCDNMTVKTNFPEDPNIVPTTCNSDYGAPLVEKKNPTGKYTLIGIALDRAGRYCDLGRKFVRVSAFLDFIGNVRNQVFDEVISKKIPENHDAELMPSYPLC</sequence>
<dbReference type="PRINTS" id="PR00722">
    <property type="entry name" value="CHYMOTRYPSIN"/>
</dbReference>
<dbReference type="SUPFAM" id="SSF50494">
    <property type="entry name" value="Trypsin-like serine proteases"/>
    <property type="match status" value="1"/>
</dbReference>
<feature type="domain" description="Peptidase S1" evidence="2">
    <location>
        <begin position="9"/>
        <end position="264"/>
    </location>
</feature>
<keyword evidence="1" id="KW-0732">Signal</keyword>
<dbReference type="InterPro" id="IPR009003">
    <property type="entry name" value="Peptidase_S1_PA"/>
</dbReference>
<keyword evidence="4" id="KW-1185">Reference proteome</keyword>
<feature type="chain" id="PRO_5044815952" description="Peptidase S1 domain-containing protein" evidence="1">
    <location>
        <begin position="21"/>
        <end position="290"/>
    </location>
</feature>
<dbReference type="PANTHER" id="PTHR24260:SF148">
    <property type="entry name" value="IP09309P-RELATED"/>
    <property type="match status" value="1"/>
</dbReference>
<feature type="signal peptide" evidence="1">
    <location>
        <begin position="1"/>
        <end position="20"/>
    </location>
</feature>
<comment type="caution">
    <text evidence="3">The sequence shown here is derived from an EMBL/GenBank/DDBJ whole genome shotgun (WGS) entry which is preliminary data.</text>
</comment>
<evidence type="ECO:0000259" key="2">
    <source>
        <dbReference type="PROSITE" id="PS50240"/>
    </source>
</evidence>
<accession>A0ABD2WW07</accession>
<evidence type="ECO:0000313" key="3">
    <source>
        <dbReference type="EMBL" id="KAL3397120.1"/>
    </source>
</evidence>
<dbReference type="InterPro" id="IPR043504">
    <property type="entry name" value="Peptidase_S1_PA_chymotrypsin"/>
</dbReference>